<evidence type="ECO:0000313" key="3">
    <source>
        <dbReference type="Proteomes" id="UP000757540"/>
    </source>
</evidence>
<feature type="domain" description="GP-PDE" evidence="1">
    <location>
        <begin position="8"/>
        <end position="245"/>
    </location>
</feature>
<protein>
    <submittedName>
        <fullName evidence="2">Glycerophosphoryl diester phosphodiesterase</fullName>
        <ecNumber evidence="2">3.1.4.46</ecNumber>
    </submittedName>
</protein>
<proteinExistence type="predicted"/>
<dbReference type="SUPFAM" id="SSF51695">
    <property type="entry name" value="PLC-like phosphodiesterases"/>
    <property type="match status" value="1"/>
</dbReference>
<dbReference type="EC" id="3.1.4.46" evidence="2"/>
<evidence type="ECO:0000313" key="2">
    <source>
        <dbReference type="EMBL" id="NOV96136.1"/>
    </source>
</evidence>
<dbReference type="PROSITE" id="PS51704">
    <property type="entry name" value="GP_PDE"/>
    <property type="match status" value="1"/>
</dbReference>
<dbReference type="EMBL" id="JABEZU010000001">
    <property type="protein sequence ID" value="NOV96136.1"/>
    <property type="molecule type" value="Genomic_DNA"/>
</dbReference>
<dbReference type="PANTHER" id="PTHR46211:SF1">
    <property type="entry name" value="GLYCEROPHOSPHODIESTER PHOSPHODIESTERASE, CYTOPLASMIC"/>
    <property type="match status" value="1"/>
</dbReference>
<name>A0ABX2A3I1_9MICO</name>
<reference evidence="2 3" key="1">
    <citation type="submission" date="2020-05" db="EMBL/GenBank/DDBJ databases">
        <title>Genomic Encyclopedia of Type Strains, Phase III (KMG-III): the genomes of soil and plant-associated and newly described type strains.</title>
        <authorList>
            <person name="Whitman W."/>
        </authorList>
    </citation>
    <scope>NUCLEOTIDE SEQUENCE [LARGE SCALE GENOMIC DNA]</scope>
    <source>
        <strain evidence="2 3">KCTC 19046</strain>
    </source>
</reference>
<keyword evidence="3" id="KW-1185">Reference proteome</keyword>
<dbReference type="InterPro" id="IPR030395">
    <property type="entry name" value="GP_PDE_dom"/>
</dbReference>
<evidence type="ECO:0000259" key="1">
    <source>
        <dbReference type="PROSITE" id="PS51704"/>
    </source>
</evidence>
<sequence>MTMTDVLPLVVAHRGNSSVAPQNTLAAFEAALRVGVHSIELDLHLSADGEVVVIHDETVDATTSGSGAVRELDVGGVRALDAGAWFAPAFAGQRVPLFTEVVDLVAARGGAELLVELKGVWSAAEARQVTEVLAAAGLTGRAVGQSFWPETVAALREADPALRRGLLVAAVDDGLLGLCAELGVTMCNPAGPVLHDDPTLVERLHAAGLEVAVWTLNEPAHWALAVALGVDQIITDRPDRLAGWLAHRAA</sequence>
<dbReference type="Proteomes" id="UP000757540">
    <property type="component" value="Unassembled WGS sequence"/>
</dbReference>
<dbReference type="GO" id="GO:0008889">
    <property type="term" value="F:glycerophosphodiester phosphodiesterase activity"/>
    <property type="evidence" value="ECO:0007669"/>
    <property type="project" value="UniProtKB-EC"/>
</dbReference>
<comment type="caution">
    <text evidence="2">The sequence shown here is derived from an EMBL/GenBank/DDBJ whole genome shotgun (WGS) entry which is preliminary data.</text>
</comment>
<organism evidence="2 3">
    <name type="scientific">Isoptericola halotolerans</name>
    <dbReference type="NCBI Taxonomy" id="300560"/>
    <lineage>
        <taxon>Bacteria</taxon>
        <taxon>Bacillati</taxon>
        <taxon>Actinomycetota</taxon>
        <taxon>Actinomycetes</taxon>
        <taxon>Micrococcales</taxon>
        <taxon>Promicromonosporaceae</taxon>
        <taxon>Isoptericola</taxon>
    </lineage>
</organism>
<dbReference type="PROSITE" id="PS50007">
    <property type="entry name" value="PIPLC_X_DOMAIN"/>
    <property type="match status" value="1"/>
</dbReference>
<gene>
    <name evidence="2" type="ORF">HDG69_000689</name>
</gene>
<dbReference type="PANTHER" id="PTHR46211">
    <property type="entry name" value="GLYCEROPHOSPHORYL DIESTER PHOSPHODIESTERASE"/>
    <property type="match status" value="1"/>
</dbReference>
<dbReference type="InterPro" id="IPR017946">
    <property type="entry name" value="PLC-like_Pdiesterase_TIM-brl"/>
</dbReference>
<dbReference type="Pfam" id="PF03009">
    <property type="entry name" value="GDPD"/>
    <property type="match status" value="1"/>
</dbReference>
<accession>A0ABX2A3I1</accession>
<keyword evidence="2" id="KW-0378">Hydrolase</keyword>
<dbReference type="Gene3D" id="3.20.20.190">
    <property type="entry name" value="Phosphatidylinositol (PI) phosphodiesterase"/>
    <property type="match status" value="1"/>
</dbReference>